<evidence type="ECO:0000313" key="2">
    <source>
        <dbReference type="Proteomes" id="UP000789405"/>
    </source>
</evidence>
<reference evidence="1" key="1">
    <citation type="submission" date="2021-06" db="EMBL/GenBank/DDBJ databases">
        <authorList>
            <person name="Kallberg Y."/>
            <person name="Tangrot J."/>
            <person name="Rosling A."/>
        </authorList>
    </citation>
    <scope>NUCLEOTIDE SEQUENCE</scope>
    <source>
        <strain evidence="1">MA453B</strain>
    </source>
</reference>
<sequence>MQAQTQCFNAPQAVQLKASLILNSPQLAHLRFPNPTNRLNLYLQTMQAQLPDAILEERPNILIDKSTDR</sequence>
<accession>A0A9N9BQD0</accession>
<keyword evidence="2" id="KW-1185">Reference proteome</keyword>
<dbReference type="Proteomes" id="UP000789405">
    <property type="component" value="Unassembled WGS sequence"/>
</dbReference>
<proteinExistence type="predicted"/>
<organism evidence="1 2">
    <name type="scientific">Dentiscutata erythropus</name>
    <dbReference type="NCBI Taxonomy" id="1348616"/>
    <lineage>
        <taxon>Eukaryota</taxon>
        <taxon>Fungi</taxon>
        <taxon>Fungi incertae sedis</taxon>
        <taxon>Mucoromycota</taxon>
        <taxon>Glomeromycotina</taxon>
        <taxon>Glomeromycetes</taxon>
        <taxon>Diversisporales</taxon>
        <taxon>Gigasporaceae</taxon>
        <taxon>Dentiscutata</taxon>
    </lineage>
</organism>
<comment type="caution">
    <text evidence="1">The sequence shown here is derived from an EMBL/GenBank/DDBJ whole genome shotgun (WGS) entry which is preliminary data.</text>
</comment>
<protein>
    <submittedName>
        <fullName evidence="1">12871_t:CDS:1</fullName>
    </submittedName>
</protein>
<evidence type="ECO:0000313" key="1">
    <source>
        <dbReference type="EMBL" id="CAG8573638.1"/>
    </source>
</evidence>
<dbReference type="AlphaFoldDB" id="A0A9N9BQD0"/>
<dbReference type="EMBL" id="CAJVPY010002842">
    <property type="protein sequence ID" value="CAG8573638.1"/>
    <property type="molecule type" value="Genomic_DNA"/>
</dbReference>
<name>A0A9N9BQD0_9GLOM</name>
<gene>
    <name evidence="1" type="ORF">DERYTH_LOCUS6332</name>
</gene>